<evidence type="ECO:0000313" key="1">
    <source>
        <dbReference type="EMBL" id="KAG5393666.1"/>
    </source>
</evidence>
<proteinExistence type="predicted"/>
<reference evidence="1 2" key="1">
    <citation type="submission" date="2021-03" db="EMBL/GenBank/DDBJ databases">
        <authorList>
            <person name="King G.J."/>
            <person name="Bancroft I."/>
            <person name="Baten A."/>
            <person name="Bloomfield J."/>
            <person name="Borpatragohain P."/>
            <person name="He Z."/>
            <person name="Irish N."/>
            <person name="Irwin J."/>
            <person name="Liu K."/>
            <person name="Mauleon R.P."/>
            <person name="Moore J."/>
            <person name="Morris R."/>
            <person name="Ostergaard L."/>
            <person name="Wang B."/>
            <person name="Wells R."/>
        </authorList>
    </citation>
    <scope>NUCLEOTIDE SEQUENCE [LARGE SCALE GENOMIC DNA]</scope>
    <source>
        <strain evidence="1">R-o-18</strain>
        <tissue evidence="1">Leaf</tissue>
    </source>
</reference>
<dbReference type="EMBL" id="JADBGQ010000006">
    <property type="protein sequence ID" value="KAG5393666.1"/>
    <property type="molecule type" value="Genomic_DNA"/>
</dbReference>
<organism evidence="1 2">
    <name type="scientific">Brassica rapa subsp. trilocularis</name>
    <dbReference type="NCBI Taxonomy" id="1813537"/>
    <lineage>
        <taxon>Eukaryota</taxon>
        <taxon>Viridiplantae</taxon>
        <taxon>Streptophyta</taxon>
        <taxon>Embryophyta</taxon>
        <taxon>Tracheophyta</taxon>
        <taxon>Spermatophyta</taxon>
        <taxon>Magnoliopsida</taxon>
        <taxon>eudicotyledons</taxon>
        <taxon>Gunneridae</taxon>
        <taxon>Pentapetalae</taxon>
        <taxon>rosids</taxon>
        <taxon>malvids</taxon>
        <taxon>Brassicales</taxon>
        <taxon>Brassicaceae</taxon>
        <taxon>Brassiceae</taxon>
        <taxon>Brassica</taxon>
    </lineage>
</organism>
<keyword evidence="2" id="KW-1185">Reference proteome</keyword>
<comment type="caution">
    <text evidence="1">The sequence shown here is derived from an EMBL/GenBank/DDBJ whole genome shotgun (WGS) entry which is preliminary data.</text>
</comment>
<dbReference type="Proteomes" id="UP000823674">
    <property type="component" value="Chromosome A06"/>
</dbReference>
<name>A0ABQ7M8L0_BRACM</name>
<accession>A0ABQ7M8L0</accession>
<gene>
    <name evidence="1" type="primary">A06g506480.1_BraROA</name>
    <name evidence="1" type="ORF">IGI04_023629</name>
</gene>
<protein>
    <submittedName>
        <fullName evidence="1">Uncharacterized protein</fullName>
    </submittedName>
</protein>
<sequence>MFILQKSGLSVSREEAAEDMKECRLTLIPWCQTTLMREDGPSLFPYRHGPIIEVLILEADKNGVLRDKEGRAQNKYGQLINAHGAAIPEATVVVVNAGAERQRHLETTTVLKIPLPPYDDQHTRTKYLDTHLMISIALHGWKNSHVAYLSLNHLRRECTKEADGFHKGLKSIHDHVKIVVSNSVSKVELPIPPDRSVHLGPKLGYLMTLCTQYLLKKD</sequence>
<evidence type="ECO:0000313" key="2">
    <source>
        <dbReference type="Proteomes" id="UP000823674"/>
    </source>
</evidence>